<dbReference type="KEGG" id="dci:103518798"/>
<evidence type="ECO:0000256" key="3">
    <source>
        <dbReference type="SAM" id="MobiDB-lite"/>
    </source>
</evidence>
<name>A0A3Q0JCZ4_DIACI</name>
<evidence type="ECO:0000313" key="6">
    <source>
        <dbReference type="RefSeq" id="XP_026686306.1"/>
    </source>
</evidence>
<feature type="compositionally biased region" description="Polar residues" evidence="3">
    <location>
        <begin position="300"/>
        <end position="314"/>
    </location>
</feature>
<evidence type="ECO:0000313" key="5">
    <source>
        <dbReference type="Proteomes" id="UP000079169"/>
    </source>
</evidence>
<dbReference type="SUPFAM" id="SSF53300">
    <property type="entry name" value="vWA-like"/>
    <property type="match status" value="1"/>
</dbReference>
<organism evidence="5 6">
    <name type="scientific">Diaphorina citri</name>
    <name type="common">Asian citrus psyllid</name>
    <dbReference type="NCBI Taxonomy" id="121845"/>
    <lineage>
        <taxon>Eukaryota</taxon>
        <taxon>Metazoa</taxon>
        <taxon>Ecdysozoa</taxon>
        <taxon>Arthropoda</taxon>
        <taxon>Hexapoda</taxon>
        <taxon>Insecta</taxon>
        <taxon>Pterygota</taxon>
        <taxon>Neoptera</taxon>
        <taxon>Paraneoptera</taxon>
        <taxon>Hemiptera</taxon>
        <taxon>Sternorrhyncha</taxon>
        <taxon>Psylloidea</taxon>
        <taxon>Psyllidae</taxon>
        <taxon>Diaphorininae</taxon>
        <taxon>Diaphorina</taxon>
    </lineage>
</organism>
<sequence>MVHETISGHSAIQADVIFVVESSAMNGAYLNELKANYIIPSLEYFNQAPIEDREFMCESCANYGLVLYESSDCRPKPFSTSYGHWTNPQKILNLFEKMELVGGKGEGYANIAEGLATALVYFEDLQSLRESSCVPHKHCILVCNSPPYSVPVMQCSLYAGQTLEQLATVFCERNIHLSILSPRKIPTLMKLFEKAGGDVQMSQTKNYAKDPRHLVLLKGYNLKERPMSPTPVGSTLPAPAPLNLRKTFARGGNRLRDLTNKIAQTTWSNFNLKERPMSPTPVGSTLPAPAPLNLPVASMPSPSNVGSPQTQNPNFRPAPPSQQNPNIPTSNQQPVVPQQSAATQQTPSQQQQAVWQQQQQQAMQQQAFIMARGRFNNKTNNSKFNSRTSNNSKINNNPNQTMTAW</sequence>
<dbReference type="Proteomes" id="UP000079169">
    <property type="component" value="Unplaced"/>
</dbReference>
<reference evidence="6" key="1">
    <citation type="submission" date="2025-08" db="UniProtKB">
        <authorList>
            <consortium name="RefSeq"/>
        </authorList>
    </citation>
    <scope>IDENTIFICATION</scope>
</reference>
<dbReference type="AlphaFoldDB" id="A0A3Q0JCZ4"/>
<dbReference type="InterPro" id="IPR021419">
    <property type="entry name" value="Mediator_Med25_VWA"/>
</dbReference>
<evidence type="ECO:0000256" key="1">
    <source>
        <dbReference type="ARBA" id="ARBA00009102"/>
    </source>
</evidence>
<evidence type="ECO:0000256" key="2">
    <source>
        <dbReference type="ARBA" id="ARBA00019694"/>
    </source>
</evidence>
<feature type="domain" description="Mediator of RNA polymerase II transcription subunit 25 von Willebrand factor type A" evidence="4">
    <location>
        <begin position="12"/>
        <end position="220"/>
    </location>
</feature>
<dbReference type="PANTHER" id="PTHR12433:SF11">
    <property type="entry name" value="MEDIATOR OF RNA POLYMERASE II TRANSCRIPTION SUBUNIT 25"/>
    <property type="match status" value="1"/>
</dbReference>
<dbReference type="GO" id="GO:0005667">
    <property type="term" value="C:transcription regulator complex"/>
    <property type="evidence" value="ECO:0007669"/>
    <property type="project" value="TreeGrafter"/>
</dbReference>
<feature type="region of interest" description="Disordered" evidence="3">
    <location>
        <begin position="269"/>
        <end position="357"/>
    </location>
</feature>
<feature type="compositionally biased region" description="Low complexity" evidence="3">
    <location>
        <begin position="329"/>
        <end position="357"/>
    </location>
</feature>
<dbReference type="InterPro" id="IPR036465">
    <property type="entry name" value="vWFA_dom_sf"/>
</dbReference>
<dbReference type="GeneID" id="103518798"/>
<protein>
    <recommendedName>
        <fullName evidence="2">Mediator of RNA polymerase II transcription subunit 25</fullName>
    </recommendedName>
</protein>
<proteinExistence type="inferred from homology"/>
<dbReference type="PANTHER" id="PTHR12433">
    <property type="entry name" value="MEDIATOR OF RNA POLYMERASE II TRANSCRIPTION SUBUNIT 25"/>
    <property type="match status" value="1"/>
</dbReference>
<dbReference type="RefSeq" id="XP_026686306.1">
    <property type="nucleotide sequence ID" value="XM_026830505.1"/>
</dbReference>
<feature type="region of interest" description="Disordered" evidence="3">
    <location>
        <begin position="377"/>
        <end position="405"/>
    </location>
</feature>
<dbReference type="PaxDb" id="121845-A0A3Q0JCZ4"/>
<dbReference type="GO" id="GO:0016592">
    <property type="term" value="C:mediator complex"/>
    <property type="evidence" value="ECO:0007669"/>
    <property type="project" value="TreeGrafter"/>
</dbReference>
<gene>
    <name evidence="6" type="primary">LOC103518798</name>
</gene>
<accession>A0A3Q0JCZ4</accession>
<keyword evidence="5" id="KW-1185">Reference proteome</keyword>
<dbReference type="GO" id="GO:0045944">
    <property type="term" value="P:positive regulation of transcription by RNA polymerase II"/>
    <property type="evidence" value="ECO:0007669"/>
    <property type="project" value="TreeGrafter"/>
</dbReference>
<feature type="compositionally biased region" description="Low complexity" evidence="3">
    <location>
        <begin position="377"/>
        <end position="399"/>
    </location>
</feature>
<evidence type="ECO:0000259" key="4">
    <source>
        <dbReference type="Pfam" id="PF11265"/>
    </source>
</evidence>
<dbReference type="Pfam" id="PF11265">
    <property type="entry name" value="Med25_VWA"/>
    <property type="match status" value="1"/>
</dbReference>
<dbReference type="STRING" id="121845.A0A3Q0JCZ4"/>
<comment type="similarity">
    <text evidence="1">Belongs to the Mediator complex subunit 25 family.</text>
</comment>